<dbReference type="InterPro" id="IPR005805">
    <property type="entry name" value="Rieske_Fe-S_prot_C"/>
</dbReference>
<dbReference type="PROSITE" id="PS51296">
    <property type="entry name" value="RIESKE"/>
    <property type="match status" value="1"/>
</dbReference>
<dbReference type="InterPro" id="IPR017941">
    <property type="entry name" value="Rieske_2Fe-2S"/>
</dbReference>
<dbReference type="InterPro" id="IPR014349">
    <property type="entry name" value="Rieske_Fe-S_prot"/>
</dbReference>
<protein>
    <submittedName>
        <fullName evidence="8">Cytochrome B6</fullName>
    </submittedName>
</protein>
<dbReference type="Pfam" id="PF00355">
    <property type="entry name" value="Rieske"/>
    <property type="match status" value="1"/>
</dbReference>
<evidence type="ECO:0000313" key="8">
    <source>
        <dbReference type="EMBL" id="PIQ87055.1"/>
    </source>
</evidence>
<dbReference type="GO" id="GO:0051537">
    <property type="term" value="F:2 iron, 2 sulfur cluster binding"/>
    <property type="evidence" value="ECO:0007669"/>
    <property type="project" value="UniProtKB-KW"/>
</dbReference>
<dbReference type="EMBL" id="PCVY01000022">
    <property type="protein sequence ID" value="PIQ87055.1"/>
    <property type="molecule type" value="Genomic_DNA"/>
</dbReference>
<dbReference type="PANTHER" id="PTHR10134">
    <property type="entry name" value="CYTOCHROME B-C1 COMPLEX SUBUNIT RIESKE, MITOCHONDRIAL"/>
    <property type="match status" value="1"/>
</dbReference>
<name>A0A2H0LU78_9BACT</name>
<dbReference type="GO" id="GO:0016020">
    <property type="term" value="C:membrane"/>
    <property type="evidence" value="ECO:0007669"/>
    <property type="project" value="InterPro"/>
</dbReference>
<comment type="cofactor">
    <cofactor evidence="6">
        <name>[2Fe-2S] cluster</name>
        <dbReference type="ChEBI" id="CHEBI:190135"/>
    </cofactor>
</comment>
<evidence type="ECO:0000259" key="7">
    <source>
        <dbReference type="PROSITE" id="PS51296"/>
    </source>
</evidence>
<reference evidence="8 9" key="1">
    <citation type="submission" date="2017-09" db="EMBL/GenBank/DDBJ databases">
        <title>Depth-based differentiation of microbial function through sediment-hosted aquifers and enrichment of novel symbionts in the deep terrestrial subsurface.</title>
        <authorList>
            <person name="Probst A.J."/>
            <person name="Ladd B."/>
            <person name="Jarett J.K."/>
            <person name="Geller-Mcgrath D.E."/>
            <person name="Sieber C.M."/>
            <person name="Emerson J.B."/>
            <person name="Anantharaman K."/>
            <person name="Thomas B.C."/>
            <person name="Malmstrom R."/>
            <person name="Stieglmeier M."/>
            <person name="Klingl A."/>
            <person name="Woyke T."/>
            <person name="Ryan C.M."/>
            <person name="Banfield J.F."/>
        </authorList>
    </citation>
    <scope>NUCLEOTIDE SEQUENCE [LARGE SCALE GENOMIC DNA]</scope>
    <source>
        <strain evidence="8">CG11_big_fil_rev_8_21_14_0_20_45_26</strain>
    </source>
</reference>
<dbReference type="Gene3D" id="2.102.10.10">
    <property type="entry name" value="Rieske [2Fe-2S] iron-sulphur domain"/>
    <property type="match status" value="1"/>
</dbReference>
<dbReference type="PRINTS" id="PR00162">
    <property type="entry name" value="RIESKE"/>
</dbReference>
<feature type="domain" description="Rieske" evidence="7">
    <location>
        <begin position="22"/>
        <end position="115"/>
    </location>
</feature>
<evidence type="ECO:0000313" key="9">
    <source>
        <dbReference type="Proteomes" id="UP000230859"/>
    </source>
</evidence>
<evidence type="ECO:0000256" key="3">
    <source>
        <dbReference type="ARBA" id="ARBA00023004"/>
    </source>
</evidence>
<dbReference type="GO" id="GO:0046872">
    <property type="term" value="F:metal ion binding"/>
    <property type="evidence" value="ECO:0007669"/>
    <property type="project" value="UniProtKB-KW"/>
</dbReference>
<keyword evidence="5" id="KW-1015">Disulfide bond</keyword>
<evidence type="ECO:0000256" key="2">
    <source>
        <dbReference type="ARBA" id="ARBA00022723"/>
    </source>
</evidence>
<evidence type="ECO:0000256" key="6">
    <source>
        <dbReference type="ARBA" id="ARBA00034078"/>
    </source>
</evidence>
<proteinExistence type="predicted"/>
<dbReference type="CDD" id="cd03467">
    <property type="entry name" value="Rieske"/>
    <property type="match status" value="1"/>
</dbReference>
<dbReference type="AlphaFoldDB" id="A0A2H0LU78"/>
<keyword evidence="4" id="KW-0411">Iron-sulfur</keyword>
<keyword evidence="1" id="KW-0001">2Fe-2S</keyword>
<comment type="caution">
    <text evidence="8">The sequence shown here is derived from an EMBL/GenBank/DDBJ whole genome shotgun (WGS) entry which is preliminary data.</text>
</comment>
<evidence type="ECO:0000256" key="1">
    <source>
        <dbReference type="ARBA" id="ARBA00022714"/>
    </source>
</evidence>
<evidence type="ECO:0000256" key="4">
    <source>
        <dbReference type="ARBA" id="ARBA00023014"/>
    </source>
</evidence>
<keyword evidence="2" id="KW-0479">Metal-binding</keyword>
<dbReference type="Proteomes" id="UP000230859">
    <property type="component" value="Unassembled WGS sequence"/>
</dbReference>
<evidence type="ECO:0000256" key="5">
    <source>
        <dbReference type="ARBA" id="ARBA00023157"/>
    </source>
</evidence>
<keyword evidence="3" id="KW-0408">Iron</keyword>
<organism evidence="8 9">
    <name type="scientific">Candidatus Abzuiibacterium crystallinum</name>
    <dbReference type="NCBI Taxonomy" id="1974748"/>
    <lineage>
        <taxon>Bacteria</taxon>
        <taxon>Pseudomonadati</taxon>
        <taxon>Candidatus Omnitrophota</taxon>
        <taxon>Candidatus Abzuiibacterium</taxon>
    </lineage>
</organism>
<gene>
    <name evidence="8" type="ORF">COV74_02475</name>
</gene>
<dbReference type="SUPFAM" id="SSF50022">
    <property type="entry name" value="ISP domain"/>
    <property type="match status" value="1"/>
</dbReference>
<dbReference type="InterPro" id="IPR036922">
    <property type="entry name" value="Rieske_2Fe-2S_sf"/>
</dbReference>
<sequence>MFLPALTYLWPVTRRGPVGGMVEVGREDDLAVWGAKKISIGESPMILLRTPQSFKAYSAVCTHLGCLVEWSADKRLIECPCHAGFFDVEGRVISGPPPKSLVGHTVRVVDGKIFVKL</sequence>
<accession>A0A2H0LU78</accession>